<proteinExistence type="predicted"/>
<reference evidence="2 4" key="1">
    <citation type="submission" date="2018-06" db="EMBL/GenBank/DDBJ databases">
        <title>Genomic Encyclopedia of Archaeal and Bacterial Type Strains, Phase II (KMG-II): from individual species to whole genera.</title>
        <authorList>
            <person name="Goeker M."/>
        </authorList>
    </citation>
    <scope>NUCLEOTIDE SEQUENCE [LARGE SCALE GENOMIC DNA]</scope>
    <source>
        <strain evidence="2 4">DSM 22686</strain>
    </source>
</reference>
<dbReference type="Proteomes" id="UP000249115">
    <property type="component" value="Unassembled WGS sequence"/>
</dbReference>
<reference evidence="3 5" key="2">
    <citation type="submission" date="2019-08" db="EMBL/GenBank/DDBJ databases">
        <title>Genome of Algoriphagus ratkowskyi IC026.</title>
        <authorList>
            <person name="Bowman J.P."/>
        </authorList>
    </citation>
    <scope>NUCLEOTIDE SEQUENCE [LARGE SCALE GENOMIC DNA]</scope>
    <source>
        <strain evidence="3 5">IC026</strain>
    </source>
</reference>
<dbReference type="EMBL" id="VORV01000003">
    <property type="protein sequence ID" value="TXD78958.1"/>
    <property type="molecule type" value="Genomic_DNA"/>
</dbReference>
<dbReference type="InterPro" id="IPR036779">
    <property type="entry name" value="LysM_dom_sf"/>
</dbReference>
<dbReference type="Proteomes" id="UP000321927">
    <property type="component" value="Unassembled WGS sequence"/>
</dbReference>
<evidence type="ECO:0000259" key="1">
    <source>
        <dbReference type="PROSITE" id="PS51782"/>
    </source>
</evidence>
<dbReference type="SUPFAM" id="SSF54106">
    <property type="entry name" value="LysM domain"/>
    <property type="match status" value="1"/>
</dbReference>
<evidence type="ECO:0000313" key="4">
    <source>
        <dbReference type="Proteomes" id="UP000249115"/>
    </source>
</evidence>
<dbReference type="Gene3D" id="3.10.350.10">
    <property type="entry name" value="LysM domain"/>
    <property type="match status" value="1"/>
</dbReference>
<dbReference type="SMART" id="SM00257">
    <property type="entry name" value="LysM"/>
    <property type="match status" value="1"/>
</dbReference>
<evidence type="ECO:0000313" key="5">
    <source>
        <dbReference type="Proteomes" id="UP000321927"/>
    </source>
</evidence>
<comment type="caution">
    <text evidence="2">The sequence shown here is derived from an EMBL/GenBank/DDBJ whole genome shotgun (WGS) entry which is preliminary data.</text>
</comment>
<dbReference type="PANTHER" id="PTHR34700">
    <property type="entry name" value="POTASSIUM BINDING PROTEIN KBP"/>
    <property type="match status" value="1"/>
</dbReference>
<organism evidence="2 4">
    <name type="scientific">Algoriphagus ratkowskyi</name>
    <dbReference type="NCBI Taxonomy" id="57028"/>
    <lineage>
        <taxon>Bacteria</taxon>
        <taxon>Pseudomonadati</taxon>
        <taxon>Bacteroidota</taxon>
        <taxon>Cytophagia</taxon>
        <taxon>Cytophagales</taxon>
        <taxon>Cyclobacteriaceae</taxon>
        <taxon>Algoriphagus</taxon>
    </lineage>
</organism>
<dbReference type="AlphaFoldDB" id="A0A2W7R9U0"/>
<keyword evidence="5" id="KW-1185">Reference proteome</keyword>
<feature type="domain" description="LysM" evidence="1">
    <location>
        <begin position="34"/>
        <end position="83"/>
    </location>
</feature>
<dbReference type="CDD" id="cd00118">
    <property type="entry name" value="LysM"/>
    <property type="match status" value="1"/>
</dbReference>
<dbReference type="InterPro" id="IPR052196">
    <property type="entry name" value="Bact_Kbp"/>
</dbReference>
<name>A0A2W7R9U0_9BACT</name>
<dbReference type="OrthoDB" id="370541at2"/>
<dbReference type="Pfam" id="PF01476">
    <property type="entry name" value="LysM"/>
    <property type="match status" value="1"/>
</dbReference>
<evidence type="ECO:0000313" key="3">
    <source>
        <dbReference type="EMBL" id="TXD78958.1"/>
    </source>
</evidence>
<sequence length="90" mass="10062">MGLFDFFQKGKEEKLPTATPKAPDIDLHPTSELTKHVVIAGDSLSKIAKKYYGDSMKWKLIHDANKELIPKPDLIHPGQILVIPQDTPSK</sequence>
<dbReference type="RefSeq" id="WP_086498514.1">
    <property type="nucleotide sequence ID" value="NZ_MSSV01000002.1"/>
</dbReference>
<dbReference type="PANTHER" id="PTHR34700:SF4">
    <property type="entry name" value="PHAGE-LIKE ELEMENT PBSX PROTEIN XKDP"/>
    <property type="match status" value="1"/>
</dbReference>
<dbReference type="InterPro" id="IPR018392">
    <property type="entry name" value="LysM"/>
</dbReference>
<accession>A0A2W7R9U0</accession>
<dbReference type="PROSITE" id="PS51782">
    <property type="entry name" value="LYSM"/>
    <property type="match status" value="1"/>
</dbReference>
<gene>
    <name evidence="3" type="ORF">ESW18_05425</name>
    <name evidence="2" type="ORF">LV84_01817</name>
</gene>
<dbReference type="EMBL" id="QKZU01000006">
    <property type="protein sequence ID" value="PZX57688.1"/>
    <property type="molecule type" value="Genomic_DNA"/>
</dbReference>
<protein>
    <submittedName>
        <fullName evidence="2">LysM domain-containing protein</fullName>
    </submittedName>
    <submittedName>
        <fullName evidence="3">LysM peptidoglycan-binding domain-containing protein</fullName>
    </submittedName>
</protein>
<evidence type="ECO:0000313" key="2">
    <source>
        <dbReference type="EMBL" id="PZX57688.1"/>
    </source>
</evidence>